<dbReference type="Proteomes" id="UP000298030">
    <property type="component" value="Unassembled WGS sequence"/>
</dbReference>
<evidence type="ECO:0000313" key="2">
    <source>
        <dbReference type="Proteomes" id="UP000298030"/>
    </source>
</evidence>
<name>A0A4Y7TH52_COPMI</name>
<proteinExistence type="predicted"/>
<gene>
    <name evidence="1" type="ORF">FA13DRAFT_1789933</name>
</gene>
<keyword evidence="2" id="KW-1185">Reference proteome</keyword>
<sequence length="344" mass="38724">MSVAPIPFATLWNDAPNEIKVAILKQASVDTLKSLLPFNQLRRFARRALRERVNDIIEDFHLDPALVLKMMDTTGTIISGSAALQAVSPRLNWKAGDVDFYCGVDVIDAVLLCFKRQSYEVVNTHPAPYAYKKFYTFGARNALPSNFEARFRANSCIENVFTLSHTPSALTINVIQSRSPASATPLAFFHSTLVMNFVSAGGVACAYPDLTLNSLGLMNFQSMPPVQHVHIRDVRAVDKYQSRGYLFVQGDEHDVTVDGIERGRTWDDPFTIKMCFRKHLKVLTGPNSTISWRTSFREYYNWGFREHAPEVLVEEDGRVVCYRNWVGPASLTMVSPPARARRIA</sequence>
<comment type="caution">
    <text evidence="1">The sequence shown here is derived from an EMBL/GenBank/DDBJ whole genome shotgun (WGS) entry which is preliminary data.</text>
</comment>
<organism evidence="1 2">
    <name type="scientific">Coprinellus micaceus</name>
    <name type="common">Glistening ink-cap mushroom</name>
    <name type="synonym">Coprinus micaceus</name>
    <dbReference type="NCBI Taxonomy" id="71717"/>
    <lineage>
        <taxon>Eukaryota</taxon>
        <taxon>Fungi</taxon>
        <taxon>Dikarya</taxon>
        <taxon>Basidiomycota</taxon>
        <taxon>Agaricomycotina</taxon>
        <taxon>Agaricomycetes</taxon>
        <taxon>Agaricomycetidae</taxon>
        <taxon>Agaricales</taxon>
        <taxon>Agaricineae</taxon>
        <taxon>Psathyrellaceae</taxon>
        <taxon>Coprinellus</taxon>
    </lineage>
</organism>
<protein>
    <submittedName>
        <fullName evidence="1">Uncharacterized protein</fullName>
    </submittedName>
</protein>
<dbReference type="OrthoDB" id="3067340at2759"/>
<reference evidence="1 2" key="1">
    <citation type="journal article" date="2019" name="Nat. Ecol. Evol.">
        <title>Megaphylogeny resolves global patterns of mushroom evolution.</title>
        <authorList>
            <person name="Varga T."/>
            <person name="Krizsan K."/>
            <person name="Foldi C."/>
            <person name="Dima B."/>
            <person name="Sanchez-Garcia M."/>
            <person name="Sanchez-Ramirez S."/>
            <person name="Szollosi G.J."/>
            <person name="Szarkandi J.G."/>
            <person name="Papp V."/>
            <person name="Albert L."/>
            <person name="Andreopoulos W."/>
            <person name="Angelini C."/>
            <person name="Antonin V."/>
            <person name="Barry K.W."/>
            <person name="Bougher N.L."/>
            <person name="Buchanan P."/>
            <person name="Buyck B."/>
            <person name="Bense V."/>
            <person name="Catcheside P."/>
            <person name="Chovatia M."/>
            <person name="Cooper J."/>
            <person name="Damon W."/>
            <person name="Desjardin D."/>
            <person name="Finy P."/>
            <person name="Geml J."/>
            <person name="Haridas S."/>
            <person name="Hughes K."/>
            <person name="Justo A."/>
            <person name="Karasinski D."/>
            <person name="Kautmanova I."/>
            <person name="Kiss B."/>
            <person name="Kocsube S."/>
            <person name="Kotiranta H."/>
            <person name="LaButti K.M."/>
            <person name="Lechner B.E."/>
            <person name="Liimatainen K."/>
            <person name="Lipzen A."/>
            <person name="Lukacs Z."/>
            <person name="Mihaltcheva S."/>
            <person name="Morgado L.N."/>
            <person name="Niskanen T."/>
            <person name="Noordeloos M.E."/>
            <person name="Ohm R.A."/>
            <person name="Ortiz-Santana B."/>
            <person name="Ovrebo C."/>
            <person name="Racz N."/>
            <person name="Riley R."/>
            <person name="Savchenko A."/>
            <person name="Shiryaev A."/>
            <person name="Soop K."/>
            <person name="Spirin V."/>
            <person name="Szebenyi C."/>
            <person name="Tomsovsky M."/>
            <person name="Tulloss R.E."/>
            <person name="Uehling J."/>
            <person name="Grigoriev I.V."/>
            <person name="Vagvolgyi C."/>
            <person name="Papp T."/>
            <person name="Martin F.M."/>
            <person name="Miettinen O."/>
            <person name="Hibbett D.S."/>
            <person name="Nagy L.G."/>
        </authorList>
    </citation>
    <scope>NUCLEOTIDE SEQUENCE [LARGE SCALE GENOMIC DNA]</scope>
    <source>
        <strain evidence="1 2">FP101781</strain>
    </source>
</reference>
<dbReference type="EMBL" id="QPFP01000012">
    <property type="protein sequence ID" value="TEB33496.1"/>
    <property type="molecule type" value="Genomic_DNA"/>
</dbReference>
<dbReference type="AlphaFoldDB" id="A0A4Y7TH52"/>
<accession>A0A4Y7TH52</accession>
<evidence type="ECO:0000313" key="1">
    <source>
        <dbReference type="EMBL" id="TEB33496.1"/>
    </source>
</evidence>